<reference evidence="1 2" key="1">
    <citation type="journal article" date="2022" name="Allergy">
        <title>Genome assembly and annotation of Periplaneta americana reveal a comprehensive cockroach allergen profile.</title>
        <authorList>
            <person name="Wang L."/>
            <person name="Xiong Q."/>
            <person name="Saelim N."/>
            <person name="Wang L."/>
            <person name="Nong W."/>
            <person name="Wan A.T."/>
            <person name="Shi M."/>
            <person name="Liu X."/>
            <person name="Cao Q."/>
            <person name="Hui J.H.L."/>
            <person name="Sookrung N."/>
            <person name="Leung T.F."/>
            <person name="Tungtrongchitr A."/>
            <person name="Tsui S.K.W."/>
        </authorList>
    </citation>
    <scope>NUCLEOTIDE SEQUENCE [LARGE SCALE GENOMIC DNA]</scope>
    <source>
        <strain evidence="1">PWHHKU_190912</strain>
    </source>
</reference>
<organism evidence="1 2">
    <name type="scientific">Periplaneta americana</name>
    <name type="common">American cockroach</name>
    <name type="synonym">Blatta americana</name>
    <dbReference type="NCBI Taxonomy" id="6978"/>
    <lineage>
        <taxon>Eukaryota</taxon>
        <taxon>Metazoa</taxon>
        <taxon>Ecdysozoa</taxon>
        <taxon>Arthropoda</taxon>
        <taxon>Hexapoda</taxon>
        <taxon>Insecta</taxon>
        <taxon>Pterygota</taxon>
        <taxon>Neoptera</taxon>
        <taxon>Polyneoptera</taxon>
        <taxon>Dictyoptera</taxon>
        <taxon>Blattodea</taxon>
        <taxon>Blattoidea</taxon>
        <taxon>Blattidae</taxon>
        <taxon>Blattinae</taxon>
        <taxon>Periplaneta</taxon>
    </lineage>
</organism>
<evidence type="ECO:0000313" key="1">
    <source>
        <dbReference type="EMBL" id="KAJ4433799.1"/>
    </source>
</evidence>
<dbReference type="Proteomes" id="UP001148838">
    <property type="component" value="Unassembled WGS sequence"/>
</dbReference>
<dbReference type="Gene3D" id="3.30.420.10">
    <property type="entry name" value="Ribonuclease H-like superfamily/Ribonuclease H"/>
    <property type="match status" value="1"/>
</dbReference>
<evidence type="ECO:0000313" key="2">
    <source>
        <dbReference type="Proteomes" id="UP001148838"/>
    </source>
</evidence>
<keyword evidence="2" id="KW-1185">Reference proteome</keyword>
<proteinExistence type="predicted"/>
<comment type="caution">
    <text evidence="1">The sequence shown here is derived from an EMBL/GenBank/DDBJ whole genome shotgun (WGS) entry which is preliminary data.</text>
</comment>
<name>A0ABQ8SI40_PERAM</name>
<dbReference type="EMBL" id="JAJSOF020000027">
    <property type="protein sequence ID" value="KAJ4433799.1"/>
    <property type="molecule type" value="Genomic_DNA"/>
</dbReference>
<accession>A0ABQ8SI40</accession>
<sequence>MHAEVGGLKAARGRETCSVNGPAYQESGSEWLVPQLQQAGIEDSLVLQQDGAPAYFALQVCRYLNTTFSNRWIGRGSANDQAPFAWPPRSPDLTTSDDVLWEFIKDKMRNHH</sequence>
<dbReference type="PANTHER" id="PTHR47326:SF1">
    <property type="entry name" value="HTH PSQ-TYPE DOMAIN-CONTAINING PROTEIN"/>
    <property type="match status" value="1"/>
</dbReference>
<gene>
    <name evidence="1" type="ORF">ANN_16111</name>
</gene>
<dbReference type="PANTHER" id="PTHR47326">
    <property type="entry name" value="TRANSPOSABLE ELEMENT TC3 TRANSPOSASE-LIKE PROTEIN"/>
    <property type="match status" value="1"/>
</dbReference>
<evidence type="ECO:0008006" key="3">
    <source>
        <dbReference type="Google" id="ProtNLM"/>
    </source>
</evidence>
<protein>
    <recommendedName>
        <fullName evidence="3">Transposase</fullName>
    </recommendedName>
</protein>
<dbReference type="InterPro" id="IPR036397">
    <property type="entry name" value="RNaseH_sf"/>
</dbReference>